<keyword evidence="6" id="KW-0808">Transferase</keyword>
<dbReference type="InterPro" id="IPR003661">
    <property type="entry name" value="HisK_dim/P_dom"/>
</dbReference>
<dbReference type="InterPro" id="IPR003660">
    <property type="entry name" value="HAMP_dom"/>
</dbReference>
<dbReference type="GO" id="GO:0005524">
    <property type="term" value="F:ATP binding"/>
    <property type="evidence" value="ECO:0007669"/>
    <property type="project" value="UniProtKB-KW"/>
</dbReference>
<dbReference type="GO" id="GO:0004721">
    <property type="term" value="F:phosphoprotein phosphatase activity"/>
    <property type="evidence" value="ECO:0007669"/>
    <property type="project" value="TreeGrafter"/>
</dbReference>
<evidence type="ECO:0000256" key="5">
    <source>
        <dbReference type="ARBA" id="ARBA00022553"/>
    </source>
</evidence>
<evidence type="ECO:0000313" key="15">
    <source>
        <dbReference type="Proteomes" id="UP000037558"/>
    </source>
</evidence>
<comment type="subcellular location">
    <subcellularLocation>
        <location evidence="2">Cell membrane</location>
        <topology evidence="2">Multi-pass membrane protein</topology>
    </subcellularLocation>
</comment>
<evidence type="ECO:0000256" key="8">
    <source>
        <dbReference type="ARBA" id="ARBA00022777"/>
    </source>
</evidence>
<gene>
    <name evidence="14" type="ORF">AMD01_19615</name>
</gene>
<evidence type="ECO:0000256" key="9">
    <source>
        <dbReference type="ARBA" id="ARBA00022840"/>
    </source>
</evidence>
<dbReference type="Proteomes" id="UP000037558">
    <property type="component" value="Unassembled WGS sequence"/>
</dbReference>
<sequence length="478" mass="54058">MFTKKNEKITLLKYWTTRYLATLCIGLLVIGILSVLWIRHSTLQHRLDIAKFLAEETADRFVSNIGGEPTPREKGGKILRDHDKTLGLEKPFIYIVNNDGDILSSSIPMRDDDRMSFRFPPSILQSKKEIQKVHASNDDIFYAVKAPIKSNNVQLGSVILLMAEKDLVKVNEEYRLLGIMLVSLALLGWLAIYLLTRRLSRPIQDVAKAAKQVQEGNYDIQLHHEVKEKEVHELVSSFKEMTSRLETLESLRAELLAGVTHELKTPVTSISGLLQAVKDDIVEGEEAKEFLAISLKEVGRMQKMVADLLEFNSFSANALPVTLESHDINSVVKEIVYQWQVTQEDEEIKIDLHLQDQSQQVMVDTTRLQQIFINLLNNAKQAMEEEKRIDITIHPLVQGEIAIDVRDRGIGIPEAEQAYVFERFFRGEGKKFKVRGLGLGLAFSKMIAKAMNGDLFLKETSTEGTTFTIIISATNAPQ</sequence>
<dbReference type="InterPro" id="IPR004358">
    <property type="entry name" value="Sig_transdc_His_kin-like_C"/>
</dbReference>
<feature type="domain" description="HAMP" evidence="13">
    <location>
        <begin position="197"/>
        <end position="250"/>
    </location>
</feature>
<dbReference type="PATRIC" id="fig|284581.3.peg.4311"/>
<dbReference type="EC" id="2.7.13.3" evidence="3"/>
<dbReference type="Pfam" id="PF02518">
    <property type="entry name" value="HATPase_c"/>
    <property type="match status" value="1"/>
</dbReference>
<dbReference type="SUPFAM" id="SSF55874">
    <property type="entry name" value="ATPase domain of HSP90 chaperone/DNA topoisomerase II/histidine kinase"/>
    <property type="match status" value="1"/>
</dbReference>
<evidence type="ECO:0000256" key="4">
    <source>
        <dbReference type="ARBA" id="ARBA00022475"/>
    </source>
</evidence>
<reference evidence="15" key="1">
    <citation type="submission" date="2015-08" db="EMBL/GenBank/DDBJ databases">
        <title>Fjat-14210 dsm16467.</title>
        <authorList>
            <person name="Liu B."/>
            <person name="Wang J."/>
            <person name="Zhu Y."/>
            <person name="Liu G."/>
            <person name="Chen Q."/>
            <person name="Chen Z."/>
            <person name="Lan J."/>
            <person name="Che J."/>
            <person name="Ge C."/>
            <person name="Shi H."/>
            <person name="Pan Z."/>
            <person name="Liu X."/>
        </authorList>
    </citation>
    <scope>NUCLEOTIDE SEQUENCE [LARGE SCALE GENOMIC DNA]</scope>
    <source>
        <strain evidence="15">DSM 16467</strain>
    </source>
</reference>
<evidence type="ECO:0000256" key="1">
    <source>
        <dbReference type="ARBA" id="ARBA00000085"/>
    </source>
</evidence>
<dbReference type="InterPro" id="IPR050351">
    <property type="entry name" value="BphY/WalK/GraS-like"/>
</dbReference>
<dbReference type="EMBL" id="LILC01000030">
    <property type="protein sequence ID" value="KOO41150.1"/>
    <property type="molecule type" value="Genomic_DNA"/>
</dbReference>
<protein>
    <recommendedName>
        <fullName evidence="3">histidine kinase</fullName>
        <ecNumber evidence="3">2.7.13.3</ecNumber>
    </recommendedName>
</protein>
<dbReference type="InterPro" id="IPR005467">
    <property type="entry name" value="His_kinase_dom"/>
</dbReference>
<keyword evidence="7" id="KW-0547">Nucleotide-binding</keyword>
<dbReference type="SMART" id="SM00388">
    <property type="entry name" value="HisKA"/>
    <property type="match status" value="1"/>
</dbReference>
<evidence type="ECO:0000256" key="6">
    <source>
        <dbReference type="ARBA" id="ARBA00022679"/>
    </source>
</evidence>
<dbReference type="Gene3D" id="1.10.287.130">
    <property type="match status" value="1"/>
</dbReference>
<organism evidence="14 15">
    <name type="scientific">Priestia koreensis</name>
    <dbReference type="NCBI Taxonomy" id="284581"/>
    <lineage>
        <taxon>Bacteria</taxon>
        <taxon>Bacillati</taxon>
        <taxon>Bacillota</taxon>
        <taxon>Bacilli</taxon>
        <taxon>Bacillales</taxon>
        <taxon>Bacillaceae</taxon>
        <taxon>Priestia</taxon>
    </lineage>
</organism>
<evidence type="ECO:0000256" key="3">
    <source>
        <dbReference type="ARBA" id="ARBA00012438"/>
    </source>
</evidence>
<comment type="catalytic activity">
    <reaction evidence="1">
        <text>ATP + protein L-histidine = ADP + protein N-phospho-L-histidine.</text>
        <dbReference type="EC" id="2.7.13.3"/>
    </reaction>
</comment>
<dbReference type="SUPFAM" id="SSF158472">
    <property type="entry name" value="HAMP domain-like"/>
    <property type="match status" value="1"/>
</dbReference>
<dbReference type="PANTHER" id="PTHR45453:SF1">
    <property type="entry name" value="PHOSPHATE REGULON SENSOR PROTEIN PHOR"/>
    <property type="match status" value="1"/>
</dbReference>
<dbReference type="CDD" id="cd00082">
    <property type="entry name" value="HisKA"/>
    <property type="match status" value="1"/>
</dbReference>
<accession>A0A0M0KQQ6</accession>
<keyword evidence="5" id="KW-0597">Phosphoprotein</keyword>
<dbReference type="InterPro" id="IPR036097">
    <property type="entry name" value="HisK_dim/P_sf"/>
</dbReference>
<evidence type="ECO:0000256" key="11">
    <source>
        <dbReference type="ARBA" id="ARBA00023136"/>
    </source>
</evidence>
<dbReference type="Gene3D" id="3.30.565.10">
    <property type="entry name" value="Histidine kinase-like ATPase, C-terminal domain"/>
    <property type="match status" value="1"/>
</dbReference>
<dbReference type="SMART" id="SM00387">
    <property type="entry name" value="HATPase_c"/>
    <property type="match status" value="1"/>
</dbReference>
<evidence type="ECO:0000256" key="2">
    <source>
        <dbReference type="ARBA" id="ARBA00004651"/>
    </source>
</evidence>
<dbReference type="GO" id="GO:0000155">
    <property type="term" value="F:phosphorelay sensor kinase activity"/>
    <property type="evidence" value="ECO:0007669"/>
    <property type="project" value="InterPro"/>
</dbReference>
<dbReference type="Pfam" id="PF00672">
    <property type="entry name" value="HAMP"/>
    <property type="match status" value="1"/>
</dbReference>
<dbReference type="GO" id="GO:0005886">
    <property type="term" value="C:plasma membrane"/>
    <property type="evidence" value="ECO:0007669"/>
    <property type="project" value="UniProtKB-SubCell"/>
</dbReference>
<proteinExistence type="predicted"/>
<dbReference type="AlphaFoldDB" id="A0A0M0KQQ6"/>
<dbReference type="Pfam" id="PF00512">
    <property type="entry name" value="HisKA"/>
    <property type="match status" value="1"/>
</dbReference>
<feature type="domain" description="Histidine kinase" evidence="12">
    <location>
        <begin position="258"/>
        <end position="475"/>
    </location>
</feature>
<keyword evidence="4" id="KW-1003">Cell membrane</keyword>
<evidence type="ECO:0000256" key="7">
    <source>
        <dbReference type="ARBA" id="ARBA00022741"/>
    </source>
</evidence>
<keyword evidence="11" id="KW-0472">Membrane</keyword>
<dbReference type="STRING" id="284581.AMD01_19615"/>
<keyword evidence="8 14" id="KW-0418">Kinase</keyword>
<dbReference type="PROSITE" id="PS50885">
    <property type="entry name" value="HAMP"/>
    <property type="match status" value="1"/>
</dbReference>
<name>A0A0M0KQQ6_9BACI</name>
<dbReference type="PANTHER" id="PTHR45453">
    <property type="entry name" value="PHOSPHATE REGULON SENSOR PROTEIN PHOR"/>
    <property type="match status" value="1"/>
</dbReference>
<dbReference type="CDD" id="cd06225">
    <property type="entry name" value="HAMP"/>
    <property type="match status" value="1"/>
</dbReference>
<dbReference type="GO" id="GO:0016036">
    <property type="term" value="P:cellular response to phosphate starvation"/>
    <property type="evidence" value="ECO:0007669"/>
    <property type="project" value="TreeGrafter"/>
</dbReference>
<dbReference type="PRINTS" id="PR00344">
    <property type="entry name" value="BCTRLSENSOR"/>
</dbReference>
<evidence type="ECO:0000256" key="10">
    <source>
        <dbReference type="ARBA" id="ARBA00023012"/>
    </source>
</evidence>
<dbReference type="SMART" id="SM00304">
    <property type="entry name" value="HAMP"/>
    <property type="match status" value="1"/>
</dbReference>
<dbReference type="InterPro" id="IPR003594">
    <property type="entry name" value="HATPase_dom"/>
</dbReference>
<evidence type="ECO:0000313" key="14">
    <source>
        <dbReference type="EMBL" id="KOO41150.1"/>
    </source>
</evidence>
<evidence type="ECO:0000259" key="13">
    <source>
        <dbReference type="PROSITE" id="PS50885"/>
    </source>
</evidence>
<evidence type="ECO:0000259" key="12">
    <source>
        <dbReference type="PROSITE" id="PS50109"/>
    </source>
</evidence>
<dbReference type="OrthoDB" id="9813151at2"/>
<dbReference type="CDD" id="cd00075">
    <property type="entry name" value="HATPase"/>
    <property type="match status" value="1"/>
</dbReference>
<keyword evidence="15" id="KW-1185">Reference proteome</keyword>
<dbReference type="SUPFAM" id="SSF47384">
    <property type="entry name" value="Homodimeric domain of signal transducing histidine kinase"/>
    <property type="match status" value="1"/>
</dbReference>
<keyword evidence="10" id="KW-0902">Two-component regulatory system</keyword>
<comment type="caution">
    <text evidence="14">The sequence shown here is derived from an EMBL/GenBank/DDBJ whole genome shotgun (WGS) entry which is preliminary data.</text>
</comment>
<dbReference type="InterPro" id="IPR036890">
    <property type="entry name" value="HATPase_C_sf"/>
</dbReference>
<keyword evidence="9" id="KW-0067">ATP-binding</keyword>
<dbReference type="Gene3D" id="6.10.340.10">
    <property type="match status" value="1"/>
</dbReference>
<dbReference type="PROSITE" id="PS50109">
    <property type="entry name" value="HIS_KIN"/>
    <property type="match status" value="1"/>
</dbReference>